<dbReference type="OrthoDB" id="52928at2"/>
<dbReference type="InterPro" id="IPR012337">
    <property type="entry name" value="RNaseH-like_sf"/>
</dbReference>
<keyword evidence="3" id="KW-1185">Reference proteome</keyword>
<gene>
    <name evidence="2" type="ORF">E4U02_07520</name>
</gene>
<protein>
    <submittedName>
        <fullName evidence="2">Integrase</fullName>
    </submittedName>
</protein>
<reference evidence="2 3" key="1">
    <citation type="submission" date="2019-03" db="EMBL/GenBank/DDBJ databases">
        <title>Diversity of the mouse oral microbiome.</title>
        <authorList>
            <person name="Joseph S."/>
            <person name="Aduse-Opoku J."/>
            <person name="Curtis M."/>
            <person name="Wade W."/>
            <person name="Hashim A."/>
        </authorList>
    </citation>
    <scope>NUCLEOTIDE SEQUENCE [LARGE SCALE GENOMIC DNA]</scope>
    <source>
        <strain evidence="2 3">P1012</strain>
    </source>
</reference>
<proteinExistence type="predicted"/>
<accession>A0A4Y9FUX5</accession>
<dbReference type="AlphaFoldDB" id="A0A4Y9FUX5"/>
<dbReference type="InterPro" id="IPR001584">
    <property type="entry name" value="Integrase_cat-core"/>
</dbReference>
<dbReference type="GO" id="GO:0003676">
    <property type="term" value="F:nucleic acid binding"/>
    <property type="evidence" value="ECO:0007669"/>
    <property type="project" value="InterPro"/>
</dbReference>
<dbReference type="InterPro" id="IPR015378">
    <property type="entry name" value="Transposase-like_Mu_C"/>
</dbReference>
<dbReference type="PROSITE" id="PS50994">
    <property type="entry name" value="INTEGRASE"/>
    <property type="match status" value="1"/>
</dbReference>
<feature type="domain" description="Integrase catalytic" evidence="1">
    <location>
        <begin position="232"/>
        <end position="465"/>
    </location>
</feature>
<sequence length="669" mass="74887">MNVKAGGRLAWRGSTFDVVMVGALAVILRDESGAELEVSLEELNHGAEPVEPMLRGRVVALIARGDEATSEISAWREAIERIVAAGATYGSKSKVVADEAERLSRQLGRPIGVRTVYRRFQAFQEQGAPGLMDRRAAELRGRAGTGVDPRVVEAINQILGSRSRASTTSKAVVLEQVTRLVRTQFGDEVPLPSRATFYRLFDSADRGRFSFGSAKTRESLALAPDRAFGRRTALRPGEQVQIDTTRLDVMVRIDEATIGRPELTIMLDVATRSILAAVLRPEGTKSMDLVVVLARALVPYARRPDGARETRQLISTAWADEMLIDQARYERLREAQPFIFPETITTDRGRTYLSKHFRGACETLGISLITAAPHTPTDKPHVERTFESIASLFLQYAKGYVGRSVEHRGKDVLNQSEQLLTIGQMQELLEDWIAVEWQNRSHDSLRDPLHPTIALSPNEMCRAFRHVAPELHVPLTRDDFIALLPVVHRRINRYGVTIDHREYDSNRLGEYRRRQSPEKAKQGRWPIRVDPYNLHVVWLEADGEFIPLRWANDVHEMPMLGDVWRHARDEYRQKGPDDAAGRDDLVGAMRGFAARGNDAKAARQRARASAVAADPMNPTSAARGDLEQEATAVAEAVVVEVDEDEAWPHRGGFGFIGEQWDEIRERLEG</sequence>
<comment type="caution">
    <text evidence="2">The sequence shown here is derived from an EMBL/GenBank/DDBJ whole genome shotgun (WGS) entry which is preliminary data.</text>
</comment>
<dbReference type="Pfam" id="PF09299">
    <property type="entry name" value="Mu-transpos_C"/>
    <property type="match status" value="1"/>
</dbReference>
<dbReference type="Gene3D" id="3.30.420.10">
    <property type="entry name" value="Ribonuclease H-like superfamily/Ribonuclease H"/>
    <property type="match status" value="1"/>
</dbReference>
<evidence type="ECO:0000313" key="2">
    <source>
        <dbReference type="EMBL" id="TFU33057.1"/>
    </source>
</evidence>
<dbReference type="EMBL" id="SPQB01000014">
    <property type="protein sequence ID" value="TFU33057.1"/>
    <property type="molecule type" value="Genomic_DNA"/>
</dbReference>
<name>A0A4Y9FUX5_9MICO</name>
<dbReference type="RefSeq" id="WP_135114235.1">
    <property type="nucleotide sequence ID" value="NZ_JADGLL010000014.1"/>
</dbReference>
<evidence type="ECO:0000259" key="1">
    <source>
        <dbReference type="PROSITE" id="PS50994"/>
    </source>
</evidence>
<dbReference type="GO" id="GO:0015074">
    <property type="term" value="P:DNA integration"/>
    <property type="evidence" value="ECO:0007669"/>
    <property type="project" value="InterPro"/>
</dbReference>
<dbReference type="SUPFAM" id="SSF53098">
    <property type="entry name" value="Ribonuclease H-like"/>
    <property type="match status" value="2"/>
</dbReference>
<dbReference type="InterPro" id="IPR036397">
    <property type="entry name" value="RNaseH_sf"/>
</dbReference>
<dbReference type="Proteomes" id="UP000298358">
    <property type="component" value="Unassembled WGS sequence"/>
</dbReference>
<evidence type="ECO:0000313" key="3">
    <source>
        <dbReference type="Proteomes" id="UP000298358"/>
    </source>
</evidence>
<organism evidence="2 3">
    <name type="scientific">Microbacterium paludicola</name>
    <dbReference type="NCBI Taxonomy" id="300019"/>
    <lineage>
        <taxon>Bacteria</taxon>
        <taxon>Bacillati</taxon>
        <taxon>Actinomycetota</taxon>
        <taxon>Actinomycetes</taxon>
        <taxon>Micrococcales</taxon>
        <taxon>Microbacteriaceae</taxon>
        <taxon>Microbacterium</taxon>
    </lineage>
</organism>